<evidence type="ECO:0000256" key="1">
    <source>
        <dbReference type="SAM" id="MobiDB-lite"/>
    </source>
</evidence>
<organism evidence="2 3">
    <name type="scientific">Neisseria bacilliformis ATCC BAA-1200</name>
    <dbReference type="NCBI Taxonomy" id="888742"/>
    <lineage>
        <taxon>Bacteria</taxon>
        <taxon>Pseudomonadati</taxon>
        <taxon>Pseudomonadota</taxon>
        <taxon>Betaproteobacteria</taxon>
        <taxon>Neisseriales</taxon>
        <taxon>Neisseriaceae</taxon>
        <taxon>Neisseria</taxon>
    </lineage>
</organism>
<proteinExistence type="predicted"/>
<evidence type="ECO:0000313" key="2">
    <source>
        <dbReference type="EMBL" id="EGF12149.1"/>
    </source>
</evidence>
<gene>
    <name evidence="2" type="ORF">HMPREF9123_0129</name>
</gene>
<evidence type="ECO:0000313" key="3">
    <source>
        <dbReference type="Proteomes" id="UP000004105"/>
    </source>
</evidence>
<comment type="caution">
    <text evidence="2">The sequence shown here is derived from an EMBL/GenBank/DDBJ whole genome shotgun (WGS) entry which is preliminary data.</text>
</comment>
<protein>
    <submittedName>
        <fullName evidence="2">Uncharacterized protein</fullName>
    </submittedName>
</protein>
<dbReference type="Proteomes" id="UP000004105">
    <property type="component" value="Unassembled WGS sequence"/>
</dbReference>
<keyword evidence="3" id="KW-1185">Reference proteome</keyword>
<dbReference type="EMBL" id="AFAY01000003">
    <property type="protein sequence ID" value="EGF12149.1"/>
    <property type="molecule type" value="Genomic_DNA"/>
</dbReference>
<reference evidence="2 3" key="1">
    <citation type="submission" date="2011-02" db="EMBL/GenBank/DDBJ databases">
        <authorList>
            <person name="Muzny D."/>
            <person name="Qin X."/>
            <person name="Deng J."/>
            <person name="Jiang H."/>
            <person name="Liu Y."/>
            <person name="Qu J."/>
            <person name="Song X.-Z."/>
            <person name="Zhang L."/>
            <person name="Thornton R."/>
            <person name="Coyle M."/>
            <person name="Francisco L."/>
            <person name="Jackson L."/>
            <person name="Javaid M."/>
            <person name="Korchina V."/>
            <person name="Kovar C."/>
            <person name="Mata R."/>
            <person name="Mathew T."/>
            <person name="Ngo R."/>
            <person name="Nguyen L."/>
            <person name="Nguyen N."/>
            <person name="Okwuonu G."/>
            <person name="Ongeri F."/>
            <person name="Pham C."/>
            <person name="Simmons D."/>
            <person name="Wilczek-Boney K."/>
            <person name="Hale W."/>
            <person name="Jakkamsetti A."/>
            <person name="Pham P."/>
            <person name="Ruth R."/>
            <person name="San Lucas F."/>
            <person name="Warren J."/>
            <person name="Zhang J."/>
            <person name="Zhao Z."/>
            <person name="Zhou C."/>
            <person name="Zhu D."/>
            <person name="Lee S."/>
            <person name="Bess C."/>
            <person name="Blankenburg K."/>
            <person name="Forbes L."/>
            <person name="Fu Q."/>
            <person name="Gubbala S."/>
            <person name="Hirani K."/>
            <person name="Jayaseelan J.C."/>
            <person name="Lara F."/>
            <person name="Munidasa M."/>
            <person name="Palculict T."/>
            <person name="Patil S."/>
            <person name="Pu L.-L."/>
            <person name="Saada N."/>
            <person name="Tang L."/>
            <person name="Weissenberger G."/>
            <person name="Zhu Y."/>
            <person name="Hemphill L."/>
            <person name="Shang Y."/>
            <person name="Youmans B."/>
            <person name="Ayvaz T."/>
            <person name="Ross M."/>
            <person name="Santibanez J."/>
            <person name="Aqrawi P."/>
            <person name="Gross S."/>
            <person name="Joshi V."/>
            <person name="Fowler G."/>
            <person name="Nazareth L."/>
            <person name="Reid J."/>
            <person name="Worley K."/>
            <person name="Petrosino J."/>
            <person name="Highlander S."/>
            <person name="Gibbs R."/>
        </authorList>
    </citation>
    <scope>NUCLEOTIDE SEQUENCE [LARGE SCALE GENOMIC DNA]</scope>
    <source>
        <strain evidence="2 3">ATCC BAA-1200</strain>
    </source>
</reference>
<name>F2B8Q4_9NEIS</name>
<dbReference type="HOGENOM" id="CLU_2554732_0_0_4"/>
<dbReference type="AlphaFoldDB" id="F2B8Q4"/>
<accession>F2B8Q4</accession>
<feature type="region of interest" description="Disordered" evidence="1">
    <location>
        <begin position="53"/>
        <end position="82"/>
    </location>
</feature>
<sequence length="82" mass="9165">MLTINMPQTRAANAKGRLKTLKRVFRRPFDTYVGCRPKATHTFPAASRISAMPRATRRNRVRGCATHPTDAPNMGGRQQEAV</sequence>